<comment type="caution">
    <text evidence="1">The sequence shown here is derived from an EMBL/GenBank/DDBJ whole genome shotgun (WGS) entry which is preliminary data.</text>
</comment>
<protein>
    <submittedName>
        <fullName evidence="1">Uncharacterized protein</fullName>
    </submittedName>
</protein>
<proteinExistence type="predicted"/>
<reference evidence="1 2" key="1">
    <citation type="journal article" date="2015" name="Genome Announc.">
        <title>Draft Genome Sequence of Filamentous Marine Cyanobacterium Lyngbya confervoides Strain BDU141951.</title>
        <authorList>
            <person name="Chandrababunaidu M.M."/>
            <person name="Sen D."/>
            <person name="Tripathy S."/>
        </authorList>
    </citation>
    <scope>NUCLEOTIDE SEQUENCE [LARGE SCALE GENOMIC DNA]</scope>
    <source>
        <strain evidence="1 2">BDU141951</strain>
    </source>
</reference>
<organism evidence="1 2">
    <name type="scientific">Lyngbya confervoides BDU141951</name>
    <dbReference type="NCBI Taxonomy" id="1574623"/>
    <lineage>
        <taxon>Bacteria</taxon>
        <taxon>Bacillati</taxon>
        <taxon>Cyanobacteriota</taxon>
        <taxon>Cyanophyceae</taxon>
        <taxon>Oscillatoriophycideae</taxon>
        <taxon>Oscillatoriales</taxon>
        <taxon>Microcoleaceae</taxon>
        <taxon>Lyngbya</taxon>
    </lineage>
</organism>
<evidence type="ECO:0000313" key="2">
    <source>
        <dbReference type="Proteomes" id="UP000031561"/>
    </source>
</evidence>
<sequence>MNKTEAELYAKLCEFKLDDPTAPYPMSAKLAWEYHWSEIYTLRAMYEYKKYLFLAAIAEGMVSPSSAIDCVWHYHLLYTQSYWEELCGKILKKSLHHYPGDSGASQRYDYTIELYQRYFGSPPTDIWDFPPLHSNHLDLHQRYWQIPNPIYWVKKIFLFSSLSSCKRKKRKDKTHPIIYLRDKTV</sequence>
<accession>A0ABD4T532</accession>
<gene>
    <name evidence="1" type="ORF">QQ91_0013175</name>
</gene>
<name>A0ABD4T532_9CYAN</name>
<dbReference type="AlphaFoldDB" id="A0ABD4T532"/>
<evidence type="ECO:0000313" key="1">
    <source>
        <dbReference type="EMBL" id="MCM1983769.1"/>
    </source>
</evidence>
<dbReference type="Proteomes" id="UP000031561">
    <property type="component" value="Unassembled WGS sequence"/>
</dbReference>
<dbReference type="EMBL" id="JTHE03000078">
    <property type="protein sequence ID" value="MCM1983769.1"/>
    <property type="molecule type" value="Genomic_DNA"/>
</dbReference>
<geneLocation type="plasmid" evidence="1">
    <name>unnamed18</name>
</geneLocation>
<keyword evidence="2" id="KW-1185">Reference proteome</keyword>
<keyword evidence="1" id="KW-0614">Plasmid</keyword>
<dbReference type="RefSeq" id="WP_201277462.1">
    <property type="nucleotide sequence ID" value="NZ_JTHE03000078.1"/>
</dbReference>